<feature type="transmembrane region" description="Helical" evidence="1">
    <location>
        <begin position="31"/>
        <end position="57"/>
    </location>
</feature>
<dbReference type="EMBL" id="HG994361">
    <property type="protein sequence ID" value="CAF2172312.1"/>
    <property type="molecule type" value="Genomic_DNA"/>
</dbReference>
<dbReference type="Proteomes" id="UP001295469">
    <property type="component" value="Chromosome A07"/>
</dbReference>
<sequence length="205" mass="22654">MPLLSLQGGAFTTIKKPGRENSSKKFSRKSIIHYILSLIFLLFVTLIEIIGCLLLSLGQIRYNKSMTETLAYVMRQADSMVSQRRAISEHLATAKQMGVRQVFLPANVQTEIEQIGVKLSSSIAAITGKATNSSSDIKTFLIPSLSTRVKTLECSLCAFISKNYLNLFLFFSRVILGWILVTGKSARGNQSATRVIINITFTILA</sequence>
<accession>A0A816YWN7</accession>
<dbReference type="AlphaFoldDB" id="A0A816YWN7"/>
<protein>
    <submittedName>
        <fullName evidence="2">(rape) hypothetical protein</fullName>
    </submittedName>
</protein>
<evidence type="ECO:0000313" key="2">
    <source>
        <dbReference type="EMBL" id="CAF2172312.1"/>
    </source>
</evidence>
<proteinExistence type="predicted"/>
<keyword evidence="1" id="KW-0812">Transmembrane</keyword>
<keyword evidence="1" id="KW-0472">Membrane</keyword>
<feature type="transmembrane region" description="Helical" evidence="1">
    <location>
        <begin position="164"/>
        <end position="181"/>
    </location>
</feature>
<reference evidence="2" key="1">
    <citation type="submission" date="2021-01" db="EMBL/GenBank/DDBJ databases">
        <authorList>
            <consortium name="Genoscope - CEA"/>
            <person name="William W."/>
        </authorList>
    </citation>
    <scope>NUCLEOTIDE SEQUENCE</scope>
</reference>
<dbReference type="InterPro" id="IPR040283">
    <property type="entry name" value="DDB_G0292058-like"/>
</dbReference>
<dbReference type="PANTHER" id="PTHR31414">
    <property type="entry name" value="TRANSMEMBRANE PROTEIN DDB_G0292058"/>
    <property type="match status" value="1"/>
</dbReference>
<dbReference type="PANTHER" id="PTHR31414:SF13">
    <property type="entry name" value="TRANSMEMBRANE PROTEIN"/>
    <property type="match status" value="1"/>
</dbReference>
<organism evidence="2">
    <name type="scientific">Brassica napus</name>
    <name type="common">Rape</name>
    <dbReference type="NCBI Taxonomy" id="3708"/>
    <lineage>
        <taxon>Eukaryota</taxon>
        <taxon>Viridiplantae</taxon>
        <taxon>Streptophyta</taxon>
        <taxon>Embryophyta</taxon>
        <taxon>Tracheophyta</taxon>
        <taxon>Spermatophyta</taxon>
        <taxon>Magnoliopsida</taxon>
        <taxon>eudicotyledons</taxon>
        <taxon>Gunneridae</taxon>
        <taxon>Pentapetalae</taxon>
        <taxon>rosids</taxon>
        <taxon>malvids</taxon>
        <taxon>Brassicales</taxon>
        <taxon>Brassicaceae</taxon>
        <taxon>Brassiceae</taxon>
        <taxon>Brassica</taxon>
    </lineage>
</organism>
<name>A0A816YWN7_BRANA</name>
<gene>
    <name evidence="2" type="ORF">DARMORV10_A07P23630.1</name>
</gene>
<keyword evidence="1" id="KW-1133">Transmembrane helix</keyword>
<evidence type="ECO:0000256" key="1">
    <source>
        <dbReference type="SAM" id="Phobius"/>
    </source>
</evidence>